<evidence type="ECO:0000313" key="2">
    <source>
        <dbReference type="EMBL" id="GBP78675.1"/>
    </source>
</evidence>
<keyword evidence="1" id="KW-0812">Transmembrane</keyword>
<evidence type="ECO:0000313" key="3">
    <source>
        <dbReference type="Proteomes" id="UP000299102"/>
    </source>
</evidence>
<keyword evidence="3" id="KW-1185">Reference proteome</keyword>
<dbReference type="Gene3D" id="1.20.1070.10">
    <property type="entry name" value="Rhodopsin 7-helix transmembrane proteins"/>
    <property type="match status" value="1"/>
</dbReference>
<feature type="transmembrane region" description="Helical" evidence="1">
    <location>
        <begin position="135"/>
        <end position="153"/>
    </location>
</feature>
<protein>
    <submittedName>
        <fullName evidence="2">Uncharacterized protein</fullName>
    </submittedName>
</protein>
<gene>
    <name evidence="2" type="ORF">EVAR_45564_1</name>
</gene>
<reference evidence="2 3" key="1">
    <citation type="journal article" date="2019" name="Commun. Biol.">
        <title>The bagworm genome reveals a unique fibroin gene that provides high tensile strength.</title>
        <authorList>
            <person name="Kono N."/>
            <person name="Nakamura H."/>
            <person name="Ohtoshi R."/>
            <person name="Tomita M."/>
            <person name="Numata K."/>
            <person name="Arakawa K."/>
        </authorList>
    </citation>
    <scope>NUCLEOTIDE SEQUENCE [LARGE SCALE GENOMIC DNA]</scope>
</reference>
<organism evidence="2 3">
    <name type="scientific">Eumeta variegata</name>
    <name type="common">Bagworm moth</name>
    <name type="synonym">Eumeta japonica</name>
    <dbReference type="NCBI Taxonomy" id="151549"/>
    <lineage>
        <taxon>Eukaryota</taxon>
        <taxon>Metazoa</taxon>
        <taxon>Ecdysozoa</taxon>
        <taxon>Arthropoda</taxon>
        <taxon>Hexapoda</taxon>
        <taxon>Insecta</taxon>
        <taxon>Pterygota</taxon>
        <taxon>Neoptera</taxon>
        <taxon>Endopterygota</taxon>
        <taxon>Lepidoptera</taxon>
        <taxon>Glossata</taxon>
        <taxon>Ditrysia</taxon>
        <taxon>Tineoidea</taxon>
        <taxon>Psychidae</taxon>
        <taxon>Oiketicinae</taxon>
        <taxon>Eumeta</taxon>
    </lineage>
</organism>
<evidence type="ECO:0000256" key="1">
    <source>
        <dbReference type="SAM" id="Phobius"/>
    </source>
</evidence>
<name>A0A4C1YWF4_EUMVA</name>
<dbReference type="Proteomes" id="UP000299102">
    <property type="component" value="Unassembled WGS sequence"/>
</dbReference>
<keyword evidence="1" id="KW-1133">Transmembrane helix</keyword>
<dbReference type="AlphaFoldDB" id="A0A4C1YWF4"/>
<comment type="caution">
    <text evidence="2">The sequence shown here is derived from an EMBL/GenBank/DDBJ whole genome shotgun (WGS) entry which is preliminary data.</text>
</comment>
<keyword evidence="1" id="KW-0472">Membrane</keyword>
<proteinExistence type="predicted"/>
<accession>A0A4C1YWF4</accession>
<dbReference type="EMBL" id="BGZK01001380">
    <property type="protein sequence ID" value="GBP78675.1"/>
    <property type="molecule type" value="Genomic_DNA"/>
</dbReference>
<dbReference type="SUPFAM" id="SSF81321">
    <property type="entry name" value="Family A G protein-coupled receptor-like"/>
    <property type="match status" value="1"/>
</dbReference>
<dbReference type="STRING" id="151549.A0A4C1YWF4"/>
<sequence>MYALFASVSLRKKREKAVFVFKKVIEENTIWPGDVMMRGRWACEGKAVDSGIHERPVRCGYGCVYTLRILLSFASIDDVINHDPVLVLDSIPEEPIFLHRNHTQCLKCSSSDPEVGRVQLRRSDERPLARARRRTLRMTLTIVTVFACCWLPYATMTLCSNLMSKKQLGFTRGRSTIDAGVELVKKIFEAWEDLRNAIGVFYDFSKVFDCVNHETLIRKLHHYGVTGRALDLLASYLINRVQKVGMEMCMQAHDINTLTGVLYVPLFYDD</sequence>
<dbReference type="OrthoDB" id="414730at2759"/>